<protein>
    <submittedName>
        <fullName evidence="1">Uncharacterized protein</fullName>
    </submittedName>
</protein>
<reference evidence="1 2" key="1">
    <citation type="submission" date="2019-06" db="EMBL/GenBank/DDBJ databases">
        <title>Genomic Encyclopedia of Type Strains, Phase IV (KMG-V): Genome sequencing to study the core and pangenomes of soil and plant-associated prokaryotes.</title>
        <authorList>
            <person name="Whitman W."/>
        </authorList>
    </citation>
    <scope>NUCLEOTIDE SEQUENCE [LARGE SCALE GENOMIC DNA]</scope>
    <source>
        <strain evidence="1 2">BR 510</strain>
    </source>
</reference>
<gene>
    <name evidence="1" type="ORF">FBZ96_103504</name>
</gene>
<dbReference type="RefSeq" id="WP_145660944.1">
    <property type="nucleotide sequence ID" value="NZ_VITK01000003.1"/>
</dbReference>
<dbReference type="Proteomes" id="UP000319949">
    <property type="component" value="Unassembled WGS sequence"/>
</dbReference>
<dbReference type="EMBL" id="VITK01000003">
    <property type="protein sequence ID" value="TWB01725.1"/>
    <property type="molecule type" value="Genomic_DNA"/>
</dbReference>
<comment type="caution">
    <text evidence="1">The sequence shown here is derived from an EMBL/GenBank/DDBJ whole genome shotgun (WGS) entry which is preliminary data.</text>
</comment>
<sequence>MRRLIILGAVLAVAGLVVEEATQGRVLGQGPSACEAIGGKPAIGRCVTPACYWQGDCGHWANPARWVDRLKPGDPVSKVVFWLGEPLQRDADSLSWSCGKPSTDRFRAVIRDQRLVSVEQCKLD</sequence>
<name>A0A560DX79_9BRAD</name>
<evidence type="ECO:0000313" key="2">
    <source>
        <dbReference type="Proteomes" id="UP000319949"/>
    </source>
</evidence>
<accession>A0A560DX79</accession>
<evidence type="ECO:0000313" key="1">
    <source>
        <dbReference type="EMBL" id="TWB01725.1"/>
    </source>
</evidence>
<proteinExistence type="predicted"/>
<dbReference type="AlphaFoldDB" id="A0A560DX79"/>
<dbReference type="OrthoDB" id="8234876at2"/>
<keyword evidence="2" id="KW-1185">Reference proteome</keyword>
<organism evidence="1 2">
    <name type="scientific">Bradyrhizobium stylosanthis</name>
    <dbReference type="NCBI Taxonomy" id="1803665"/>
    <lineage>
        <taxon>Bacteria</taxon>
        <taxon>Pseudomonadati</taxon>
        <taxon>Pseudomonadota</taxon>
        <taxon>Alphaproteobacteria</taxon>
        <taxon>Hyphomicrobiales</taxon>
        <taxon>Nitrobacteraceae</taxon>
        <taxon>Bradyrhizobium</taxon>
    </lineage>
</organism>